<protein>
    <submittedName>
        <fullName evidence="2">Uncharacterized protein</fullName>
    </submittedName>
</protein>
<evidence type="ECO:0000256" key="1">
    <source>
        <dbReference type="SAM" id="SignalP"/>
    </source>
</evidence>
<dbReference type="Proteomes" id="UP001329430">
    <property type="component" value="Chromosome 8"/>
</dbReference>
<reference evidence="2 3" key="1">
    <citation type="journal article" date="2024" name="Insects">
        <title>An Improved Chromosome-Level Genome Assembly of the Firefly Pyrocoelia pectoralis.</title>
        <authorList>
            <person name="Fu X."/>
            <person name="Meyer-Rochow V.B."/>
            <person name="Ballantyne L."/>
            <person name="Zhu X."/>
        </authorList>
    </citation>
    <scope>NUCLEOTIDE SEQUENCE [LARGE SCALE GENOMIC DNA]</scope>
    <source>
        <strain evidence="2">XCY_ONT2</strain>
    </source>
</reference>
<proteinExistence type="predicted"/>
<dbReference type="CDD" id="cd23992">
    <property type="entry name" value="PBP_GOBP"/>
    <property type="match status" value="1"/>
</dbReference>
<comment type="caution">
    <text evidence="2">The sequence shown here is derived from an EMBL/GenBank/DDBJ whole genome shotgun (WGS) entry which is preliminary data.</text>
</comment>
<dbReference type="EMBL" id="JAVRBK010000008">
    <property type="protein sequence ID" value="KAK5640137.1"/>
    <property type="molecule type" value="Genomic_DNA"/>
</dbReference>
<evidence type="ECO:0000313" key="3">
    <source>
        <dbReference type="Proteomes" id="UP001329430"/>
    </source>
</evidence>
<dbReference type="AlphaFoldDB" id="A0AAN7V313"/>
<keyword evidence="1" id="KW-0732">Signal</keyword>
<dbReference type="Pfam" id="PF01395">
    <property type="entry name" value="PBP_GOBP"/>
    <property type="match status" value="1"/>
</dbReference>
<dbReference type="InterPro" id="IPR006170">
    <property type="entry name" value="PBP/GOBP"/>
</dbReference>
<sequence>MKLSTILLQVVFGTIVLANSEKSKITPEKIQQQWATLVAPYVTRCLCESGANRALAEMWSQNGQITTDPCLSCYILCIHRAVGYYDVRNELTVDVILAAGIVVPESVVRYCVPKAANITDLCLKSFTYSNCVLTKVYEMKP</sequence>
<accession>A0AAN7V313</accession>
<feature type="chain" id="PRO_5042885771" evidence="1">
    <location>
        <begin position="19"/>
        <end position="141"/>
    </location>
</feature>
<dbReference type="Gene3D" id="1.10.238.20">
    <property type="entry name" value="Pheromone/general odorant binding protein domain"/>
    <property type="match status" value="1"/>
</dbReference>
<dbReference type="GO" id="GO:0005549">
    <property type="term" value="F:odorant binding"/>
    <property type="evidence" value="ECO:0007669"/>
    <property type="project" value="InterPro"/>
</dbReference>
<evidence type="ECO:0000313" key="2">
    <source>
        <dbReference type="EMBL" id="KAK5640137.1"/>
    </source>
</evidence>
<gene>
    <name evidence="2" type="ORF">RI129_010948</name>
</gene>
<dbReference type="InterPro" id="IPR036728">
    <property type="entry name" value="PBP_GOBP_sf"/>
</dbReference>
<keyword evidence="3" id="KW-1185">Reference proteome</keyword>
<dbReference type="SUPFAM" id="SSF47565">
    <property type="entry name" value="Insect pheromone/odorant-binding proteins"/>
    <property type="match status" value="1"/>
</dbReference>
<organism evidence="2 3">
    <name type="scientific">Pyrocoelia pectoralis</name>
    <dbReference type="NCBI Taxonomy" id="417401"/>
    <lineage>
        <taxon>Eukaryota</taxon>
        <taxon>Metazoa</taxon>
        <taxon>Ecdysozoa</taxon>
        <taxon>Arthropoda</taxon>
        <taxon>Hexapoda</taxon>
        <taxon>Insecta</taxon>
        <taxon>Pterygota</taxon>
        <taxon>Neoptera</taxon>
        <taxon>Endopterygota</taxon>
        <taxon>Coleoptera</taxon>
        <taxon>Polyphaga</taxon>
        <taxon>Elateriformia</taxon>
        <taxon>Elateroidea</taxon>
        <taxon>Lampyridae</taxon>
        <taxon>Lampyrinae</taxon>
        <taxon>Pyrocoelia</taxon>
    </lineage>
</organism>
<name>A0AAN7V313_9COLE</name>
<feature type="signal peptide" evidence="1">
    <location>
        <begin position="1"/>
        <end position="18"/>
    </location>
</feature>